<evidence type="ECO:0000313" key="3">
    <source>
        <dbReference type="EMBL" id="PAA51569.1"/>
    </source>
</evidence>
<dbReference type="AlphaFoldDB" id="A0A267DSL6"/>
<organism evidence="3 4">
    <name type="scientific">Macrostomum lignano</name>
    <dbReference type="NCBI Taxonomy" id="282301"/>
    <lineage>
        <taxon>Eukaryota</taxon>
        <taxon>Metazoa</taxon>
        <taxon>Spiralia</taxon>
        <taxon>Lophotrochozoa</taxon>
        <taxon>Platyhelminthes</taxon>
        <taxon>Rhabditophora</taxon>
        <taxon>Macrostomorpha</taxon>
        <taxon>Macrostomida</taxon>
        <taxon>Macrostomidae</taxon>
        <taxon>Macrostomum</taxon>
    </lineage>
</organism>
<dbReference type="SUPFAM" id="SSF118359">
    <property type="entry name" value="Expressed protein At2g23090/F21P24.15"/>
    <property type="match status" value="1"/>
</dbReference>
<evidence type="ECO:0000259" key="2">
    <source>
        <dbReference type="Pfam" id="PF04419"/>
    </source>
</evidence>
<proteinExistence type="predicted"/>
<gene>
    <name evidence="3" type="ORF">BOX15_Mlig027419g2</name>
</gene>
<evidence type="ECO:0000313" key="4">
    <source>
        <dbReference type="Proteomes" id="UP000215902"/>
    </source>
</evidence>
<dbReference type="OrthoDB" id="73348at2759"/>
<dbReference type="InterPro" id="IPR007513">
    <property type="entry name" value="SERF-like_N"/>
</dbReference>
<reference evidence="3 4" key="1">
    <citation type="submission" date="2017-06" db="EMBL/GenBank/DDBJ databases">
        <title>A platform for efficient transgenesis in Macrostomum lignano, a flatworm model organism for stem cell research.</title>
        <authorList>
            <person name="Berezikov E."/>
        </authorList>
    </citation>
    <scope>NUCLEOTIDE SEQUENCE [LARGE SCALE GENOMIC DNA]</scope>
    <source>
        <strain evidence="3">DV1</strain>
        <tissue evidence="3">Whole organism</tissue>
    </source>
</reference>
<dbReference type="Proteomes" id="UP000215902">
    <property type="component" value="Unassembled WGS sequence"/>
</dbReference>
<feature type="compositionally biased region" description="Basic and acidic residues" evidence="1">
    <location>
        <begin position="45"/>
        <end position="56"/>
    </location>
</feature>
<dbReference type="Pfam" id="PF04419">
    <property type="entry name" value="SERF-like_N"/>
    <property type="match status" value="1"/>
</dbReference>
<name>A0A267DSL6_9PLAT</name>
<feature type="domain" description="Small EDRK-rich factor-like N-terminal" evidence="2">
    <location>
        <begin position="1"/>
        <end position="35"/>
    </location>
</feature>
<evidence type="ECO:0000256" key="1">
    <source>
        <dbReference type="SAM" id="MobiDB-lite"/>
    </source>
</evidence>
<dbReference type="EMBL" id="NIVC01003400">
    <property type="protein sequence ID" value="PAA51569.1"/>
    <property type="molecule type" value="Genomic_DNA"/>
</dbReference>
<comment type="caution">
    <text evidence="3">The sequence shown here is derived from an EMBL/GenBank/DDBJ whole genome shotgun (WGS) entry which is preliminary data.</text>
</comment>
<feature type="region of interest" description="Disordered" evidence="1">
    <location>
        <begin position="1"/>
        <end position="71"/>
    </location>
</feature>
<sequence>MARGHQKIQSQQKNAEKKAAMKKSQGSDQKKAAQKGSGVHLHRVQGSDRGHQDLQDALRGQAPQDGAASRPQGCGVNDGILLCNNKQPTLPAALLICTDKHQGFILFGLLIDRRSLT</sequence>
<accession>A0A267DSL6</accession>
<keyword evidence="4" id="KW-1185">Reference proteome</keyword>
<protein>
    <recommendedName>
        <fullName evidence="2">Small EDRK-rich factor-like N-terminal domain-containing protein</fullName>
    </recommendedName>
</protein>